<dbReference type="InterPro" id="IPR009091">
    <property type="entry name" value="RCC1/BLIP-II"/>
</dbReference>
<proteinExistence type="predicted"/>
<evidence type="ECO:0000259" key="1">
    <source>
        <dbReference type="Pfam" id="PF14252"/>
    </source>
</evidence>
<dbReference type="PANTHER" id="PTHR45982">
    <property type="entry name" value="REGULATOR OF CHROMOSOME CONDENSATION"/>
    <property type="match status" value="1"/>
</dbReference>
<feature type="domain" description="DUF4347" evidence="1">
    <location>
        <begin position="24"/>
        <end position="190"/>
    </location>
</feature>
<dbReference type="EMBL" id="MN738915">
    <property type="protein sequence ID" value="QHT31014.1"/>
    <property type="molecule type" value="Genomic_DNA"/>
</dbReference>
<name>A0A6C0EP85_9ZZZZ</name>
<dbReference type="Pfam" id="PF14252">
    <property type="entry name" value="DUF4347"/>
    <property type="match status" value="1"/>
</dbReference>
<protein>
    <recommendedName>
        <fullName evidence="1">DUF4347 domain-containing protein</fullName>
    </recommendedName>
</protein>
<organism evidence="2">
    <name type="scientific">viral metagenome</name>
    <dbReference type="NCBI Taxonomy" id="1070528"/>
    <lineage>
        <taxon>unclassified sequences</taxon>
        <taxon>metagenomes</taxon>
        <taxon>organismal metagenomes</taxon>
    </lineage>
</organism>
<dbReference type="AlphaFoldDB" id="A0A6C0EP85"/>
<evidence type="ECO:0000313" key="2">
    <source>
        <dbReference type="EMBL" id="QHT31014.1"/>
    </source>
</evidence>
<dbReference type="SUPFAM" id="SSF50985">
    <property type="entry name" value="RCC1/BLIP-II"/>
    <property type="match status" value="1"/>
</dbReference>
<dbReference type="PANTHER" id="PTHR45982:SF1">
    <property type="entry name" value="REGULATOR OF CHROMOSOME CONDENSATION"/>
    <property type="match status" value="1"/>
</dbReference>
<dbReference type="InterPro" id="IPR051553">
    <property type="entry name" value="Ran_GTPase-activating"/>
</dbReference>
<sequence>MATSGFTLIYPNITGKEKNSFENILLIDSSVPNYQTFVDSVNDKTLPIVYSSSSTKNDLFFLLINNFTIIKRIAFCFVSEGSTPNVFLNNRPFFINNESIPYSENLKFILNIILRFKVTNIDYLECDSLNYSNWVNYYNILAKSTGVKIGASNNKTGNVKYGGDWVMESTDENIEPIYFTKSIETYSNLLDLANGSMVIATTDKGDVVFVEGLAELFSPNFLGGGNTTEYSNFDSVAINDMYRNKTPIYVSCSDEFSIILSKDTNDKYYLYGSGANKLNSDSYGVLGIDDTIVPYSNTFISGDISNNDLISSPSSKPLYVCTGKKFCVILADDGTIYGWGNSQALGNRGSTPIYKIAPVDTTGIAPGYKPIALSCGYNNMIVLAQNASGNRKIYGIGNNYNGQQGNNLGNYYQTVGSINTTFTEMVLSSMDASYVPIYVASGTSGYLGYDFTVIIAQGPTGDKQLYGVGSNIYGQLGNSTSGSSYTLTKIPLPVSKTPFSVSCGQNFTVVLMDDGTIYGTGYANYKSLGISTIPPSGNLSVLTPMVTTNVAQGILPIAITCAKTHTLVLYNNGHVYGTGNNDAELPGETDILKKMDIPDDSYVSKLMDANMYATISGSKLVGVYPGVQPTIVQVPTLPTPPSPPTPPILPTAPTTIITQPSCFPEKTPIMCDQGIIDIDKIDSDIHTINNKPILAVTKSIYELSNLVCIEKDALYKNVPSKNTLMTFEHKVFYKGEMLDAIELVGLNDKIYVKKSKVKFIYNVLLENYSKMVVNNLIVDTLHPESKIAKYYKKNGYKLDKDYQESMLKMARTYYKSVNKITK</sequence>
<dbReference type="PROSITE" id="PS50012">
    <property type="entry name" value="RCC1_3"/>
    <property type="match status" value="2"/>
</dbReference>
<reference evidence="2" key="1">
    <citation type="journal article" date="2020" name="Nature">
        <title>Giant virus diversity and host interactions through global metagenomics.</title>
        <authorList>
            <person name="Schulz F."/>
            <person name="Roux S."/>
            <person name="Paez-Espino D."/>
            <person name="Jungbluth S."/>
            <person name="Walsh D.A."/>
            <person name="Denef V.J."/>
            <person name="McMahon K.D."/>
            <person name="Konstantinidis K.T."/>
            <person name="Eloe-Fadrosh E.A."/>
            <person name="Kyrpides N.C."/>
            <person name="Woyke T."/>
        </authorList>
    </citation>
    <scope>NUCLEOTIDE SEQUENCE</scope>
    <source>
        <strain evidence="2">GVMAG-M-3300009155-2</strain>
    </source>
</reference>
<dbReference type="GO" id="GO:0005737">
    <property type="term" value="C:cytoplasm"/>
    <property type="evidence" value="ECO:0007669"/>
    <property type="project" value="TreeGrafter"/>
</dbReference>
<dbReference type="Gene3D" id="2.130.10.30">
    <property type="entry name" value="Regulator of chromosome condensation 1/beta-lactamase-inhibitor protein II"/>
    <property type="match status" value="2"/>
</dbReference>
<dbReference type="InterPro" id="IPR000408">
    <property type="entry name" value="Reg_chr_condens"/>
</dbReference>
<dbReference type="InterPro" id="IPR025592">
    <property type="entry name" value="DUF4347"/>
</dbReference>
<dbReference type="Pfam" id="PF00415">
    <property type="entry name" value="RCC1"/>
    <property type="match status" value="1"/>
</dbReference>
<dbReference type="GO" id="GO:0005085">
    <property type="term" value="F:guanyl-nucleotide exchange factor activity"/>
    <property type="evidence" value="ECO:0007669"/>
    <property type="project" value="TreeGrafter"/>
</dbReference>
<accession>A0A6C0EP85</accession>